<name>A1ZTK7_MICM2</name>
<proteinExistence type="predicted"/>
<reference evidence="2 3" key="1">
    <citation type="submission" date="2007-01" db="EMBL/GenBank/DDBJ databases">
        <authorList>
            <person name="Haygood M."/>
            <person name="Podell S."/>
            <person name="Anderson C."/>
            <person name="Hopkinson B."/>
            <person name="Roe K."/>
            <person name="Barbeau K."/>
            <person name="Gaasterland T."/>
            <person name="Ferriera S."/>
            <person name="Johnson J."/>
            <person name="Kravitz S."/>
            <person name="Beeson K."/>
            <person name="Sutton G."/>
            <person name="Rogers Y.-H."/>
            <person name="Friedman R."/>
            <person name="Frazier M."/>
            <person name="Venter J.C."/>
        </authorList>
    </citation>
    <scope>NUCLEOTIDE SEQUENCE [LARGE SCALE GENOMIC DNA]</scope>
    <source>
        <strain evidence="2 3">ATCC 23134</strain>
    </source>
</reference>
<dbReference type="NCBIfam" id="TIGR04183">
    <property type="entry name" value="Por_Secre_tail"/>
    <property type="match status" value="1"/>
</dbReference>
<gene>
    <name evidence="2" type="ORF">M23134_01589</name>
</gene>
<dbReference type="Proteomes" id="UP000004095">
    <property type="component" value="Unassembled WGS sequence"/>
</dbReference>
<dbReference type="Pfam" id="PF18962">
    <property type="entry name" value="Por_Secre_tail"/>
    <property type="match status" value="1"/>
</dbReference>
<dbReference type="InterPro" id="IPR026444">
    <property type="entry name" value="Secre_tail"/>
</dbReference>
<dbReference type="SUPFAM" id="SSF63825">
    <property type="entry name" value="YWTD domain"/>
    <property type="match status" value="1"/>
</dbReference>
<evidence type="ECO:0000313" key="3">
    <source>
        <dbReference type="Proteomes" id="UP000004095"/>
    </source>
</evidence>
<organism evidence="2 3">
    <name type="scientific">Microscilla marina ATCC 23134</name>
    <dbReference type="NCBI Taxonomy" id="313606"/>
    <lineage>
        <taxon>Bacteria</taxon>
        <taxon>Pseudomonadati</taxon>
        <taxon>Bacteroidota</taxon>
        <taxon>Cytophagia</taxon>
        <taxon>Cytophagales</taxon>
        <taxon>Microscillaceae</taxon>
        <taxon>Microscilla</taxon>
    </lineage>
</organism>
<dbReference type="EMBL" id="AAWS01000036">
    <property type="protein sequence ID" value="EAY26266.1"/>
    <property type="molecule type" value="Genomic_DNA"/>
</dbReference>
<evidence type="ECO:0000313" key="2">
    <source>
        <dbReference type="EMBL" id="EAY26266.1"/>
    </source>
</evidence>
<comment type="caution">
    <text evidence="2">The sequence shown here is derived from an EMBL/GenBank/DDBJ whole genome shotgun (WGS) entry which is preliminary data.</text>
</comment>
<evidence type="ECO:0000259" key="1">
    <source>
        <dbReference type="Pfam" id="PF18962"/>
    </source>
</evidence>
<protein>
    <recommendedName>
        <fullName evidence="1">Secretion system C-terminal sorting domain-containing protein</fullName>
    </recommendedName>
</protein>
<sequence>MFDANGNPVFYVLHNRIYNKTGGVAFTIPGPSYCVRGFHIVPVPGGSCGEYYVVYVKVTELGAFPNGGASYDGYEIGAIRVTVDANQNITVSNSISKVTYADFPLVISTNIETALSKESNSERTLYATIRRSASPNFNTDQLVKVRLNNSGLTKNGSLMSTKDPANKIINTRTLELSPNQASLAWIYWVGGVGARIAVMNVATGAISDIQVSNIDHNSELEFGANSNDLYVTTSQGIVRTSLSNPQSSTFVTGTSSIHHTGNIELGLNGKLYATATNDILYTITGTSATPGNYYGSLILPEQVDGETIVYQAPSPLTIYLMMMVNGNTQATVTGGSGNYTYTWYDSFGGVVATGISVKLCRRGQHTLVVRDNASGCSTSHSFTNYPSFACRSTSADITIGKVGVYPNPATDYLKIQTNSKEQIVQLQVVNLKGQVMVQEEGNQTATQRLSVNGLKKGLYILNVVTEKSSSQTKFFVK</sequence>
<keyword evidence="3" id="KW-1185">Reference proteome</keyword>
<accession>A1ZTK7</accession>
<feature type="domain" description="Secretion system C-terminal sorting" evidence="1">
    <location>
        <begin position="404"/>
        <end position="476"/>
    </location>
</feature>
<dbReference type="AlphaFoldDB" id="A1ZTK7"/>